<evidence type="ECO:0000313" key="9">
    <source>
        <dbReference type="EMBL" id="KAJ8600121.1"/>
    </source>
</evidence>
<evidence type="ECO:0000256" key="2">
    <source>
        <dbReference type="ARBA" id="ARBA00006164"/>
    </source>
</evidence>
<comment type="function">
    <text evidence="7">Required for pre-mRNA splicing.</text>
</comment>
<sequence>MATWVNNLGLETGSHLVSGSTLMPKWEDRSGIPIVNSKVNLLPKNLPQEPMARGPLFEIWGGPGASSFNLPPITYQKINESEYFKCLYVFRSFEKVVDVIYEKVTYVEPYASTAKTPSSAYCLLLKLFTLRLTEDQVKQLLDHPDSTYIRALGALYVRYGAEPSKLWRWLGDYCDDLEEFAPSMNPHDTTTFGQFVTSLFDSSQYFGTPLPRVPLPVERRIKVNLVLDAEQVARGKKNLRHNIQPGARVRAIYTDPDTDEMTWCDATVVKIQTPYEGAPEGTLPRCVVDFRHTKERVTLKLGHLSTHRRHGDSVTRGTNLMSEVVRRDRESAVAESRFDVHRSRPSSYNMGLITSDRNTYRKRSRERDQDPRRSHKHRQRTY</sequence>
<evidence type="ECO:0000256" key="6">
    <source>
        <dbReference type="ARBA" id="ARBA00023242"/>
    </source>
</evidence>
<keyword evidence="10" id="KW-1185">Reference proteome</keyword>
<gene>
    <name evidence="9" type="ORF">CTAYLR_003488</name>
</gene>
<evidence type="ECO:0000313" key="10">
    <source>
        <dbReference type="Proteomes" id="UP001230188"/>
    </source>
</evidence>
<dbReference type="Pfam" id="PF03371">
    <property type="entry name" value="PRP38"/>
    <property type="match status" value="1"/>
</dbReference>
<keyword evidence="3 7" id="KW-0507">mRNA processing</keyword>
<evidence type="ECO:0000256" key="4">
    <source>
        <dbReference type="ARBA" id="ARBA00022728"/>
    </source>
</evidence>
<organism evidence="9 10">
    <name type="scientific">Chrysophaeum taylorii</name>
    <dbReference type="NCBI Taxonomy" id="2483200"/>
    <lineage>
        <taxon>Eukaryota</taxon>
        <taxon>Sar</taxon>
        <taxon>Stramenopiles</taxon>
        <taxon>Ochrophyta</taxon>
        <taxon>Pelagophyceae</taxon>
        <taxon>Pelagomonadales</taxon>
        <taxon>Pelagomonadaceae</taxon>
        <taxon>Chrysophaeum</taxon>
    </lineage>
</organism>
<dbReference type="AlphaFoldDB" id="A0AAD7XIZ9"/>
<keyword evidence="5 7" id="KW-0508">mRNA splicing</keyword>
<dbReference type="Proteomes" id="UP001230188">
    <property type="component" value="Unassembled WGS sequence"/>
</dbReference>
<accession>A0AAD7XIZ9</accession>
<evidence type="ECO:0000256" key="3">
    <source>
        <dbReference type="ARBA" id="ARBA00022664"/>
    </source>
</evidence>
<comment type="caution">
    <text evidence="9">The sequence shown here is derived from an EMBL/GenBank/DDBJ whole genome shotgun (WGS) entry which is preliminary data.</text>
</comment>
<evidence type="ECO:0000256" key="7">
    <source>
        <dbReference type="RuleBase" id="RU367025"/>
    </source>
</evidence>
<dbReference type="GO" id="GO:0005681">
    <property type="term" value="C:spliceosomal complex"/>
    <property type="evidence" value="ECO:0007669"/>
    <property type="project" value="UniProtKB-KW"/>
</dbReference>
<proteinExistence type="inferred from homology"/>
<name>A0AAD7XIZ9_9STRA</name>
<comment type="subcellular location">
    <subcellularLocation>
        <location evidence="1 7">Nucleus</location>
    </subcellularLocation>
</comment>
<feature type="region of interest" description="Disordered" evidence="8">
    <location>
        <begin position="336"/>
        <end position="382"/>
    </location>
</feature>
<evidence type="ECO:0000256" key="8">
    <source>
        <dbReference type="SAM" id="MobiDB-lite"/>
    </source>
</evidence>
<dbReference type="GO" id="GO:0000398">
    <property type="term" value="P:mRNA splicing, via spliceosome"/>
    <property type="evidence" value="ECO:0007669"/>
    <property type="project" value="UniProtKB-UniRule"/>
</dbReference>
<keyword evidence="4 7" id="KW-0747">Spliceosome</keyword>
<evidence type="ECO:0000256" key="1">
    <source>
        <dbReference type="ARBA" id="ARBA00004123"/>
    </source>
</evidence>
<reference evidence="9" key="1">
    <citation type="submission" date="2023-01" db="EMBL/GenBank/DDBJ databases">
        <title>Metagenome sequencing of chrysophaentin producing Chrysophaeum taylorii.</title>
        <authorList>
            <person name="Davison J."/>
            <person name="Bewley C."/>
        </authorList>
    </citation>
    <scope>NUCLEOTIDE SEQUENCE</scope>
    <source>
        <strain evidence="9">NIES-1699</strain>
    </source>
</reference>
<dbReference type="EMBL" id="JAQMWT010000529">
    <property type="protein sequence ID" value="KAJ8600121.1"/>
    <property type="molecule type" value="Genomic_DNA"/>
</dbReference>
<dbReference type="InterPro" id="IPR005037">
    <property type="entry name" value="PRP38"/>
</dbReference>
<feature type="compositionally biased region" description="Basic residues" evidence="8">
    <location>
        <begin position="373"/>
        <end position="382"/>
    </location>
</feature>
<keyword evidence="6 7" id="KW-0539">Nucleus</keyword>
<dbReference type="PANTHER" id="PTHR23142">
    <property type="entry name" value="PRE-MRNA-SPLICING FACTOR 38A-RELATED"/>
    <property type="match status" value="1"/>
</dbReference>
<comment type="similarity">
    <text evidence="2 7">Belongs to the PRP38 family.</text>
</comment>
<evidence type="ECO:0000256" key="5">
    <source>
        <dbReference type="ARBA" id="ARBA00023187"/>
    </source>
</evidence>
<protein>
    <recommendedName>
        <fullName evidence="7">Pre-mRNA-splicing factor 38</fullName>
    </recommendedName>
</protein>